<dbReference type="SUPFAM" id="SSF46565">
    <property type="entry name" value="Chaperone J-domain"/>
    <property type="match status" value="1"/>
</dbReference>
<keyword evidence="3" id="KW-0811">Translocation</keyword>
<dbReference type="STRING" id="1064592.G0VFD2"/>
<keyword evidence="2" id="KW-0999">Mitochondrion inner membrane</keyword>
<dbReference type="GO" id="GO:0001671">
    <property type="term" value="F:ATPase activator activity"/>
    <property type="evidence" value="ECO:0007669"/>
    <property type="project" value="EnsemblFungi"/>
</dbReference>
<dbReference type="CDD" id="cd06257">
    <property type="entry name" value="DnaJ"/>
    <property type="match status" value="1"/>
</dbReference>
<evidence type="ECO:0000256" key="4">
    <source>
        <dbReference type="ARBA" id="ARBA00023128"/>
    </source>
</evidence>
<evidence type="ECO:0000313" key="7">
    <source>
        <dbReference type="EMBL" id="CCC70198.1"/>
    </source>
</evidence>
<keyword evidence="8" id="KW-1185">Reference proteome</keyword>
<keyword evidence="6" id="KW-0143">Chaperone</keyword>
<evidence type="ECO:0000256" key="5">
    <source>
        <dbReference type="ARBA" id="ARBA00023136"/>
    </source>
</evidence>
<keyword evidence="5" id="KW-0472">Membrane</keyword>
<dbReference type="Proteomes" id="UP000001640">
    <property type="component" value="Chromosome 5"/>
</dbReference>
<evidence type="ECO:0000256" key="3">
    <source>
        <dbReference type="ARBA" id="ARBA00023010"/>
    </source>
</evidence>
<dbReference type="InterPro" id="IPR001623">
    <property type="entry name" value="DnaJ_domain"/>
</dbReference>
<dbReference type="FunCoup" id="G0VFD2">
    <property type="interactions" value="98"/>
</dbReference>
<sequence length="144" mass="16358">MVLPLILGVGVTFVAVTIRSGLRAWIVYKSLTPIMIARMNGIRITRSEINYTNKFQSTKLSNELKTKLDQFQGGFYPTMTESEAILILDISSKDIKKLDEKLLKRKHRGAMILNHPDKGGSPYLATKINEAREVLERSVLLRKR</sequence>
<comment type="subcellular location">
    <subcellularLocation>
        <location evidence="1">Mitochondrion inner membrane</location>
    </subcellularLocation>
</comment>
<dbReference type="HOGENOM" id="CLU_017633_13_4_1"/>
<evidence type="ECO:0000256" key="6">
    <source>
        <dbReference type="ARBA" id="ARBA00023186"/>
    </source>
</evidence>
<dbReference type="GO" id="GO:0001405">
    <property type="term" value="C:PAM complex, Tim23 associated import motor"/>
    <property type="evidence" value="ECO:0007669"/>
    <property type="project" value="EnsemblFungi"/>
</dbReference>
<evidence type="ECO:0000313" key="8">
    <source>
        <dbReference type="Proteomes" id="UP000001640"/>
    </source>
</evidence>
<dbReference type="RefSeq" id="XP_003676558.1">
    <property type="nucleotide sequence ID" value="XM_003676510.1"/>
</dbReference>
<accession>G0VFD2</accession>
<dbReference type="Gene3D" id="1.10.287.110">
    <property type="entry name" value="DnaJ domain"/>
    <property type="match status" value="1"/>
</dbReference>
<dbReference type="InterPro" id="IPR036869">
    <property type="entry name" value="J_dom_sf"/>
</dbReference>
<dbReference type="AlphaFoldDB" id="G0VFD2"/>
<keyword evidence="4" id="KW-0496">Mitochondrion</keyword>
<keyword evidence="3" id="KW-0813">Transport</keyword>
<dbReference type="EMBL" id="HE576756">
    <property type="protein sequence ID" value="CCC70198.1"/>
    <property type="molecule type" value="Genomic_DNA"/>
</dbReference>
<dbReference type="OMA" id="KLMVMNH"/>
<organism evidence="7 8">
    <name type="scientific">Naumovozyma castellii</name>
    <name type="common">Yeast</name>
    <name type="synonym">Saccharomyces castellii</name>
    <dbReference type="NCBI Taxonomy" id="27288"/>
    <lineage>
        <taxon>Eukaryota</taxon>
        <taxon>Fungi</taxon>
        <taxon>Dikarya</taxon>
        <taxon>Ascomycota</taxon>
        <taxon>Saccharomycotina</taxon>
        <taxon>Saccharomycetes</taxon>
        <taxon>Saccharomycetales</taxon>
        <taxon>Saccharomycetaceae</taxon>
        <taxon>Naumovozyma</taxon>
    </lineage>
</organism>
<dbReference type="PANTHER" id="PTHR12763">
    <property type="match status" value="1"/>
</dbReference>
<evidence type="ECO:0000256" key="1">
    <source>
        <dbReference type="ARBA" id="ARBA00004273"/>
    </source>
</evidence>
<evidence type="ECO:0000256" key="2">
    <source>
        <dbReference type="ARBA" id="ARBA00022792"/>
    </source>
</evidence>
<keyword evidence="3" id="KW-0653">Protein transport</keyword>
<dbReference type="GeneID" id="96903830"/>
<dbReference type="GO" id="GO:0030150">
    <property type="term" value="P:protein import into mitochondrial matrix"/>
    <property type="evidence" value="ECO:0007669"/>
    <property type="project" value="EnsemblFungi"/>
</dbReference>
<dbReference type="KEGG" id="ncs:NCAS_0E01280"/>
<dbReference type="InParanoid" id="G0VFD2"/>
<reference evidence="7 8" key="1">
    <citation type="journal article" date="2011" name="Proc. Natl. Acad. Sci. U.S.A.">
        <title>Evolutionary erosion of yeast sex chromosomes by mating-type switching accidents.</title>
        <authorList>
            <person name="Gordon J.L."/>
            <person name="Armisen D."/>
            <person name="Proux-Wera E."/>
            <person name="Oheigeartaigh S.S."/>
            <person name="Byrne K.P."/>
            <person name="Wolfe K.H."/>
        </authorList>
    </citation>
    <scope>NUCLEOTIDE SEQUENCE [LARGE SCALE GENOMIC DNA]</scope>
    <source>
        <strain evidence="8">ATCC 76901 / BCRC 22586 / CBS 4309 / NBRC 1992 / NRRL Y-12630</strain>
    </source>
</reference>
<gene>
    <name evidence="7" type="primary">NCAS0E01280</name>
    <name evidence="7" type="ordered locus">NCAS_0E01280</name>
</gene>
<protein>
    <recommendedName>
        <fullName evidence="9">J domain-containing protein</fullName>
    </recommendedName>
</protein>
<dbReference type="OrthoDB" id="240298at2759"/>
<proteinExistence type="predicted"/>
<evidence type="ECO:0008006" key="9">
    <source>
        <dbReference type="Google" id="ProtNLM"/>
    </source>
</evidence>
<reference key="2">
    <citation type="submission" date="2011-08" db="EMBL/GenBank/DDBJ databases">
        <title>Genome sequence of Naumovozyma castellii.</title>
        <authorList>
            <person name="Gordon J.L."/>
            <person name="Armisen D."/>
            <person name="Proux-Wera E."/>
            <person name="OhEigeartaigh S.S."/>
            <person name="Byrne K.P."/>
            <person name="Wolfe K.H."/>
        </authorList>
    </citation>
    <scope>NUCLEOTIDE SEQUENCE</scope>
    <source>
        <strain>Type strain:CBS 4309</strain>
    </source>
</reference>
<dbReference type="eggNOG" id="KOG0723">
    <property type="taxonomic scope" value="Eukaryota"/>
</dbReference>
<name>G0VFD2_NAUCA</name>
<dbReference type="FunFam" id="1.10.287.110:FF:000001">
    <property type="entry name" value="Import inner membrane translocase subunit tim14"/>
    <property type="match status" value="1"/>
</dbReference>
<dbReference type="PANTHER" id="PTHR12763:SF29">
    <property type="entry name" value="MITOCHONDRIAL DNAJ HOMOLOG 2"/>
    <property type="match status" value="1"/>
</dbReference>